<dbReference type="EMBL" id="AP025293">
    <property type="protein sequence ID" value="BDD00469.1"/>
    <property type="molecule type" value="Genomic_DNA"/>
</dbReference>
<keyword evidence="13" id="KW-0614">Plasmid</keyword>
<evidence type="ECO:0000256" key="4">
    <source>
        <dbReference type="ARBA" id="ARBA00022448"/>
    </source>
</evidence>
<feature type="transmembrane region" description="Helical" evidence="10">
    <location>
        <begin position="12"/>
        <end position="37"/>
    </location>
</feature>
<keyword evidence="8 10" id="KW-1133">Transmembrane helix</keyword>
<evidence type="ECO:0000256" key="8">
    <source>
        <dbReference type="ARBA" id="ARBA00022989"/>
    </source>
</evidence>
<dbReference type="SUPFAM" id="SSF161098">
    <property type="entry name" value="MetI-like"/>
    <property type="match status" value="1"/>
</dbReference>
<evidence type="ECO:0000256" key="2">
    <source>
        <dbReference type="ARBA" id="ARBA00004651"/>
    </source>
</evidence>
<evidence type="ECO:0000256" key="3">
    <source>
        <dbReference type="ARBA" id="ARBA00007069"/>
    </source>
</evidence>
<comment type="function">
    <text evidence="1 11">Part of the binding-protein-dependent transport system for molybdenum; probably responsible for the translocation of the substrate across the membrane.</text>
</comment>
<dbReference type="InterPro" id="IPR035906">
    <property type="entry name" value="MetI-like_sf"/>
</dbReference>
<keyword evidence="9 10" id="KW-0472">Membrane</keyword>
<keyword evidence="6 11" id="KW-0500">Molybdenum</keyword>
<evidence type="ECO:0000313" key="13">
    <source>
        <dbReference type="EMBL" id="BDD00469.1"/>
    </source>
</evidence>
<keyword evidence="14" id="KW-1185">Reference proteome</keyword>
<accession>A0ABN6LBB8</accession>
<keyword evidence="5 11" id="KW-1003">Cell membrane</keyword>
<evidence type="ECO:0000259" key="12">
    <source>
        <dbReference type="PROSITE" id="PS50928"/>
    </source>
</evidence>
<dbReference type="Gene3D" id="1.10.3720.10">
    <property type="entry name" value="MetI-like"/>
    <property type="match status" value="1"/>
</dbReference>
<evidence type="ECO:0000256" key="6">
    <source>
        <dbReference type="ARBA" id="ARBA00022505"/>
    </source>
</evidence>
<dbReference type="PANTHER" id="PTHR30183:SF8">
    <property type="entry name" value="MOLYBDENUM TRANSPORT SYSTEM PERMEASE"/>
    <property type="match status" value="1"/>
</dbReference>
<sequence length="225" mass="25140">MINFSVDWLPILLSFKLALLTTILLLVLGLPLCYFMAHSRHIGVRILEVLCLLPLVFPPTVLGFYLLMIFSPNFAFGHFLKSHFNFQLAFSFGGLLFASVLYNLPFVVQPLLAGFRSLPKNLQAASFLMGKGHAETLFRVMLPNMKRTLWAAIVLIFVHTLGEFGVVLMIGGNISGETKVVSIAIYEAVEMMDYHTANTYALIMIAFALTALLTLRGISIFRYKS</sequence>
<comment type="similarity">
    <text evidence="3 11">Belongs to the binding-protein-dependent transport system permease family. CysTW subfamily.</text>
</comment>
<dbReference type="Proteomes" id="UP001354989">
    <property type="component" value="Plasmid pPP1"/>
</dbReference>
<evidence type="ECO:0000256" key="7">
    <source>
        <dbReference type="ARBA" id="ARBA00022692"/>
    </source>
</evidence>
<feature type="transmembrane region" description="Helical" evidence="10">
    <location>
        <begin position="149"/>
        <end position="170"/>
    </location>
</feature>
<feature type="transmembrane region" description="Helical" evidence="10">
    <location>
        <begin position="90"/>
        <end position="112"/>
    </location>
</feature>
<dbReference type="PROSITE" id="PS50928">
    <property type="entry name" value="ABC_TM1"/>
    <property type="match status" value="1"/>
</dbReference>
<feature type="domain" description="ABC transmembrane type-1" evidence="12">
    <location>
        <begin position="11"/>
        <end position="215"/>
    </location>
</feature>
<keyword evidence="7 10" id="KW-0812">Transmembrane</keyword>
<proteinExistence type="inferred from homology"/>
<dbReference type="CDD" id="cd06261">
    <property type="entry name" value="TM_PBP2"/>
    <property type="match status" value="1"/>
</dbReference>
<dbReference type="InterPro" id="IPR000515">
    <property type="entry name" value="MetI-like"/>
</dbReference>
<protein>
    <recommendedName>
        <fullName evidence="11">Molybdenum transport system permease</fullName>
    </recommendedName>
</protein>
<evidence type="ECO:0000256" key="1">
    <source>
        <dbReference type="ARBA" id="ARBA00002949"/>
    </source>
</evidence>
<evidence type="ECO:0000313" key="14">
    <source>
        <dbReference type="Proteomes" id="UP001354989"/>
    </source>
</evidence>
<geneLocation type="plasmid" evidence="13 14">
    <name>pPP1</name>
</geneLocation>
<dbReference type="Pfam" id="PF00528">
    <property type="entry name" value="BPD_transp_1"/>
    <property type="match status" value="1"/>
</dbReference>
<dbReference type="NCBIfam" id="TIGR02141">
    <property type="entry name" value="modB_ABC"/>
    <property type="match status" value="1"/>
</dbReference>
<comment type="subcellular location">
    <subcellularLocation>
        <location evidence="2 10">Cell membrane</location>
        <topology evidence="2 10">Multi-pass membrane protein</topology>
    </subcellularLocation>
</comment>
<gene>
    <name evidence="13" type="ORF">PEPS_27490</name>
</gene>
<dbReference type="RefSeq" id="WP_338398335.1">
    <property type="nucleotide sequence ID" value="NZ_AP025293.1"/>
</dbReference>
<feature type="transmembrane region" description="Helical" evidence="10">
    <location>
        <begin position="49"/>
        <end position="70"/>
    </location>
</feature>
<evidence type="ECO:0000256" key="9">
    <source>
        <dbReference type="ARBA" id="ARBA00023136"/>
    </source>
</evidence>
<dbReference type="InterPro" id="IPR011867">
    <property type="entry name" value="ModB_ABC"/>
</dbReference>
<keyword evidence="4 10" id="KW-0813">Transport</keyword>
<evidence type="ECO:0000256" key="10">
    <source>
        <dbReference type="RuleBase" id="RU363032"/>
    </source>
</evidence>
<reference evidence="13 14" key="1">
    <citation type="submission" date="2021-12" db="EMBL/GenBank/DDBJ databases">
        <title>Genome sequencing of bacteria with rrn-lacking chromosome and rrn-plasmid.</title>
        <authorList>
            <person name="Anda M."/>
            <person name="Iwasaki W."/>
        </authorList>
    </citation>
    <scope>NUCLEOTIDE SEQUENCE [LARGE SCALE GENOMIC DNA]</scope>
    <source>
        <strain evidence="13 14">NBRC 101262</strain>
        <plasmid evidence="13 14">pPP1</plasmid>
    </source>
</reference>
<organism evidence="13 14">
    <name type="scientific">Persicobacter psychrovividus</name>
    <dbReference type="NCBI Taxonomy" id="387638"/>
    <lineage>
        <taxon>Bacteria</taxon>
        <taxon>Pseudomonadati</taxon>
        <taxon>Bacteroidota</taxon>
        <taxon>Cytophagia</taxon>
        <taxon>Cytophagales</taxon>
        <taxon>Persicobacteraceae</taxon>
        <taxon>Persicobacter</taxon>
    </lineage>
</organism>
<evidence type="ECO:0000256" key="11">
    <source>
        <dbReference type="RuleBase" id="RU365097"/>
    </source>
</evidence>
<dbReference type="PANTHER" id="PTHR30183">
    <property type="entry name" value="MOLYBDENUM TRANSPORT SYSTEM PERMEASE PROTEIN MODB"/>
    <property type="match status" value="1"/>
</dbReference>
<name>A0ABN6LBB8_9BACT</name>
<evidence type="ECO:0000256" key="5">
    <source>
        <dbReference type="ARBA" id="ARBA00022475"/>
    </source>
</evidence>
<feature type="transmembrane region" description="Helical" evidence="10">
    <location>
        <begin position="200"/>
        <end position="221"/>
    </location>
</feature>